<dbReference type="PANTHER" id="PTHR30055:SF234">
    <property type="entry name" value="HTH-TYPE TRANSCRIPTIONAL REGULATOR BETI"/>
    <property type="match status" value="1"/>
</dbReference>
<keyword evidence="1" id="KW-0805">Transcription regulation</keyword>
<dbReference type="RefSeq" id="WP_142617011.1">
    <property type="nucleotide sequence ID" value="NZ_VIRM01000004.1"/>
</dbReference>
<organism evidence="6 7">
    <name type="scientific">Microbispora hainanensis</name>
    <dbReference type="NCBI Taxonomy" id="568844"/>
    <lineage>
        <taxon>Bacteria</taxon>
        <taxon>Bacillati</taxon>
        <taxon>Actinomycetota</taxon>
        <taxon>Actinomycetes</taxon>
        <taxon>Streptosporangiales</taxon>
        <taxon>Streptosporangiaceae</taxon>
        <taxon>Microbispora</taxon>
    </lineage>
</organism>
<accession>A0A544Z2H0</accession>
<dbReference type="EMBL" id="VIRM01000004">
    <property type="protein sequence ID" value="TQS23253.1"/>
    <property type="molecule type" value="Genomic_DNA"/>
</dbReference>
<proteinExistence type="predicted"/>
<gene>
    <name evidence="6" type="ORF">FLX08_05075</name>
</gene>
<protein>
    <submittedName>
        <fullName evidence="6">TetR/AcrR family transcriptional regulator</fullName>
    </submittedName>
</protein>
<name>A0A544Z2H0_9ACTN</name>
<dbReference type="Proteomes" id="UP000316541">
    <property type="component" value="Unassembled WGS sequence"/>
</dbReference>
<dbReference type="PROSITE" id="PS50977">
    <property type="entry name" value="HTH_TETR_2"/>
    <property type="match status" value="1"/>
</dbReference>
<reference evidence="6 7" key="1">
    <citation type="submission" date="2019-07" db="EMBL/GenBank/DDBJ databases">
        <title>Microbispora hainanensis DSM 45428.</title>
        <authorList>
            <person name="Thawai C."/>
        </authorList>
    </citation>
    <scope>NUCLEOTIDE SEQUENCE [LARGE SCALE GENOMIC DNA]</scope>
    <source>
        <strain evidence="6 7">DSM 45428</strain>
    </source>
</reference>
<dbReference type="SUPFAM" id="SSF48498">
    <property type="entry name" value="Tetracyclin repressor-like, C-terminal domain"/>
    <property type="match status" value="1"/>
</dbReference>
<evidence type="ECO:0000256" key="1">
    <source>
        <dbReference type="ARBA" id="ARBA00023015"/>
    </source>
</evidence>
<keyword evidence="2 4" id="KW-0238">DNA-binding</keyword>
<dbReference type="GO" id="GO:0003700">
    <property type="term" value="F:DNA-binding transcription factor activity"/>
    <property type="evidence" value="ECO:0007669"/>
    <property type="project" value="TreeGrafter"/>
</dbReference>
<keyword evidence="3" id="KW-0804">Transcription</keyword>
<dbReference type="GO" id="GO:0000976">
    <property type="term" value="F:transcription cis-regulatory region binding"/>
    <property type="evidence" value="ECO:0007669"/>
    <property type="project" value="TreeGrafter"/>
</dbReference>
<dbReference type="Pfam" id="PF21597">
    <property type="entry name" value="TetR_C_43"/>
    <property type="match status" value="1"/>
</dbReference>
<dbReference type="AlphaFoldDB" id="A0A544Z2H0"/>
<evidence type="ECO:0000313" key="6">
    <source>
        <dbReference type="EMBL" id="TQS23253.1"/>
    </source>
</evidence>
<evidence type="ECO:0000259" key="5">
    <source>
        <dbReference type="PROSITE" id="PS50977"/>
    </source>
</evidence>
<dbReference type="SUPFAM" id="SSF46689">
    <property type="entry name" value="Homeodomain-like"/>
    <property type="match status" value="1"/>
</dbReference>
<dbReference type="Gene3D" id="1.10.357.10">
    <property type="entry name" value="Tetracycline Repressor, domain 2"/>
    <property type="match status" value="1"/>
</dbReference>
<dbReference type="InterPro" id="IPR049445">
    <property type="entry name" value="TetR_SbtR-like_C"/>
</dbReference>
<evidence type="ECO:0000256" key="2">
    <source>
        <dbReference type="ARBA" id="ARBA00023125"/>
    </source>
</evidence>
<dbReference type="InterPro" id="IPR050109">
    <property type="entry name" value="HTH-type_TetR-like_transc_reg"/>
</dbReference>
<evidence type="ECO:0000313" key="7">
    <source>
        <dbReference type="Proteomes" id="UP000316541"/>
    </source>
</evidence>
<feature type="domain" description="HTH tetR-type" evidence="5">
    <location>
        <begin position="6"/>
        <end position="65"/>
    </location>
</feature>
<sequence>MRADARRNRALIVDAAAGLFTARGPEVSMEEIAQAAGLGVGTLYRHFPDRRALLEEIAAGALRTLLDAARDHAARPGSRWDALLACVRRGADLPLALTKSLSDGAEAHPELGPLVRGLDAMLEDLAEGAQREGAVRDDITPRQVVGLLSVAVCRPGARPDDALTIVILDGLRTRAASRGVRT</sequence>
<evidence type="ECO:0000256" key="4">
    <source>
        <dbReference type="PROSITE-ProRule" id="PRU00335"/>
    </source>
</evidence>
<dbReference type="PANTHER" id="PTHR30055">
    <property type="entry name" value="HTH-TYPE TRANSCRIPTIONAL REGULATOR RUTR"/>
    <property type="match status" value="1"/>
</dbReference>
<dbReference type="InterPro" id="IPR001647">
    <property type="entry name" value="HTH_TetR"/>
</dbReference>
<dbReference type="PRINTS" id="PR00455">
    <property type="entry name" value="HTHTETR"/>
</dbReference>
<evidence type="ECO:0000256" key="3">
    <source>
        <dbReference type="ARBA" id="ARBA00023163"/>
    </source>
</evidence>
<feature type="DNA-binding region" description="H-T-H motif" evidence="4">
    <location>
        <begin position="28"/>
        <end position="47"/>
    </location>
</feature>
<dbReference type="Pfam" id="PF00440">
    <property type="entry name" value="TetR_N"/>
    <property type="match status" value="1"/>
</dbReference>
<dbReference type="InterPro" id="IPR009057">
    <property type="entry name" value="Homeodomain-like_sf"/>
</dbReference>
<comment type="caution">
    <text evidence="6">The sequence shown here is derived from an EMBL/GenBank/DDBJ whole genome shotgun (WGS) entry which is preliminary data.</text>
</comment>
<dbReference type="InterPro" id="IPR036271">
    <property type="entry name" value="Tet_transcr_reg_TetR-rel_C_sf"/>
</dbReference>